<organism evidence="2 3">
    <name type="scientific">Gossypium schwendimanii</name>
    <name type="common">Cotton</name>
    <dbReference type="NCBI Taxonomy" id="34291"/>
    <lineage>
        <taxon>Eukaryota</taxon>
        <taxon>Viridiplantae</taxon>
        <taxon>Streptophyta</taxon>
        <taxon>Embryophyta</taxon>
        <taxon>Tracheophyta</taxon>
        <taxon>Spermatophyta</taxon>
        <taxon>Magnoliopsida</taxon>
        <taxon>eudicotyledons</taxon>
        <taxon>Gunneridae</taxon>
        <taxon>Pentapetalae</taxon>
        <taxon>rosids</taxon>
        <taxon>malvids</taxon>
        <taxon>Malvales</taxon>
        <taxon>Malvaceae</taxon>
        <taxon>Malvoideae</taxon>
        <taxon>Gossypium</taxon>
    </lineage>
</organism>
<dbReference type="AlphaFoldDB" id="A0A7J9MMW1"/>
<protein>
    <recommendedName>
        <fullName evidence="1">RNase H type-1 domain-containing protein</fullName>
    </recommendedName>
</protein>
<feature type="non-terminal residue" evidence="2">
    <location>
        <position position="1"/>
    </location>
</feature>
<dbReference type="InterPro" id="IPR036397">
    <property type="entry name" value="RNaseH_sf"/>
</dbReference>
<keyword evidence="3" id="KW-1185">Reference proteome</keyword>
<dbReference type="GO" id="GO:0004523">
    <property type="term" value="F:RNA-DNA hybrid ribonuclease activity"/>
    <property type="evidence" value="ECO:0007669"/>
    <property type="project" value="InterPro"/>
</dbReference>
<evidence type="ECO:0000259" key="1">
    <source>
        <dbReference type="Pfam" id="PF13456"/>
    </source>
</evidence>
<dbReference type="InterPro" id="IPR002156">
    <property type="entry name" value="RNaseH_domain"/>
</dbReference>
<dbReference type="InterPro" id="IPR052929">
    <property type="entry name" value="RNase_H-like_EbsB-rel"/>
</dbReference>
<dbReference type="PANTHER" id="PTHR47074">
    <property type="entry name" value="BNAC02G40300D PROTEIN"/>
    <property type="match status" value="1"/>
</dbReference>
<sequence>LGFTPVVALLEDFITRILAEQQEDKRKCVSGMIWGIWLNMNEAVWKQNVTTVDQLVHHHRLEMGKLKCNVDGTIFTYNGCMGWLKSLHLDDVIMETDSQHLWQAFHNGYEDAFDLGLLLKDSVTIASSFQLFSFYWIRRDANKVTHVLARGALLRVNYMDCTICPFSIARIVNAEKLSNLYVNEGS</sequence>
<dbReference type="Pfam" id="PF13456">
    <property type="entry name" value="RVT_3"/>
    <property type="match status" value="1"/>
</dbReference>
<accession>A0A7J9MMW1</accession>
<dbReference type="GO" id="GO:0003676">
    <property type="term" value="F:nucleic acid binding"/>
    <property type="evidence" value="ECO:0007669"/>
    <property type="project" value="InterPro"/>
</dbReference>
<proteinExistence type="predicted"/>
<evidence type="ECO:0000313" key="3">
    <source>
        <dbReference type="Proteomes" id="UP000593576"/>
    </source>
</evidence>
<dbReference type="Proteomes" id="UP000593576">
    <property type="component" value="Unassembled WGS sequence"/>
</dbReference>
<evidence type="ECO:0000313" key="2">
    <source>
        <dbReference type="EMBL" id="MBA0872217.1"/>
    </source>
</evidence>
<dbReference type="PANTHER" id="PTHR47074:SF11">
    <property type="entry name" value="REVERSE TRANSCRIPTASE-LIKE PROTEIN"/>
    <property type="match status" value="1"/>
</dbReference>
<name>A0A7J9MMW1_GOSSC</name>
<dbReference type="EMBL" id="JABFAF010000012">
    <property type="protein sequence ID" value="MBA0872217.1"/>
    <property type="molecule type" value="Genomic_DNA"/>
</dbReference>
<comment type="caution">
    <text evidence="2">The sequence shown here is derived from an EMBL/GenBank/DDBJ whole genome shotgun (WGS) entry which is preliminary data.</text>
</comment>
<feature type="domain" description="RNase H type-1" evidence="1">
    <location>
        <begin position="87"/>
        <end position="150"/>
    </location>
</feature>
<dbReference type="OrthoDB" id="1938822at2759"/>
<dbReference type="Gene3D" id="3.30.420.10">
    <property type="entry name" value="Ribonuclease H-like superfamily/Ribonuclease H"/>
    <property type="match status" value="1"/>
</dbReference>
<reference evidence="2 3" key="1">
    <citation type="journal article" date="2019" name="Genome Biol. Evol.">
        <title>Insights into the evolution of the New World diploid cottons (Gossypium, subgenus Houzingenia) based on genome sequencing.</title>
        <authorList>
            <person name="Grover C.E."/>
            <person name="Arick M.A. 2nd"/>
            <person name="Thrash A."/>
            <person name="Conover J.L."/>
            <person name="Sanders W.S."/>
            <person name="Peterson D.G."/>
            <person name="Frelichowski J.E."/>
            <person name="Scheffler J.A."/>
            <person name="Scheffler B.E."/>
            <person name="Wendel J.F."/>
        </authorList>
    </citation>
    <scope>NUCLEOTIDE SEQUENCE [LARGE SCALE GENOMIC DNA]</scope>
    <source>
        <strain evidence="2">1</strain>
        <tissue evidence="2">Leaf</tissue>
    </source>
</reference>
<gene>
    <name evidence="2" type="ORF">Goshw_009240</name>
</gene>